<dbReference type="PIRSF" id="PIRSF001434">
    <property type="entry name" value="CGS"/>
    <property type="match status" value="1"/>
</dbReference>
<evidence type="ECO:0000256" key="1">
    <source>
        <dbReference type="ARBA" id="ARBA00001933"/>
    </source>
</evidence>
<dbReference type="PROSITE" id="PS00868">
    <property type="entry name" value="CYS_MET_METAB_PP"/>
    <property type="match status" value="1"/>
</dbReference>
<evidence type="ECO:0000313" key="10">
    <source>
        <dbReference type="EMBL" id="KPL85327.1"/>
    </source>
</evidence>
<gene>
    <name evidence="10" type="ORF">SE18_16820</name>
</gene>
<keyword evidence="3 8" id="KW-0663">Pyridoxal phosphate</keyword>
<dbReference type="EMBL" id="LGKP01000025">
    <property type="protein sequence ID" value="KPL85327.1"/>
    <property type="molecule type" value="Genomic_DNA"/>
</dbReference>
<comment type="similarity">
    <text evidence="2 9">Belongs to the trans-sulfuration enzymes family.</text>
</comment>
<dbReference type="InterPro" id="IPR015422">
    <property type="entry name" value="PyrdxlP-dep_Trfase_small"/>
</dbReference>
<dbReference type="GO" id="GO:0030170">
    <property type="term" value="F:pyridoxal phosphate binding"/>
    <property type="evidence" value="ECO:0007669"/>
    <property type="project" value="InterPro"/>
</dbReference>
<evidence type="ECO:0000256" key="2">
    <source>
        <dbReference type="ARBA" id="ARBA00009077"/>
    </source>
</evidence>
<dbReference type="GO" id="GO:0005737">
    <property type="term" value="C:cytoplasm"/>
    <property type="evidence" value="ECO:0007669"/>
    <property type="project" value="TreeGrafter"/>
</dbReference>
<dbReference type="GO" id="GO:0018826">
    <property type="term" value="F:methionine gamma-lyase activity"/>
    <property type="evidence" value="ECO:0007669"/>
    <property type="project" value="UniProtKB-EC"/>
</dbReference>
<evidence type="ECO:0000256" key="7">
    <source>
        <dbReference type="ARBA" id="ARBA00052699"/>
    </source>
</evidence>
<feature type="modified residue" description="N6-(pyridoxal phosphate)lysine" evidence="8">
    <location>
        <position position="194"/>
    </location>
</feature>
<evidence type="ECO:0000256" key="9">
    <source>
        <dbReference type="RuleBase" id="RU362118"/>
    </source>
</evidence>
<dbReference type="GO" id="GO:0019343">
    <property type="term" value="P:cysteine biosynthetic process via cystathionine"/>
    <property type="evidence" value="ECO:0007669"/>
    <property type="project" value="TreeGrafter"/>
</dbReference>
<evidence type="ECO:0000256" key="3">
    <source>
        <dbReference type="ARBA" id="ARBA00022898"/>
    </source>
</evidence>
<dbReference type="EC" id="4.4.1.2" evidence="4"/>
<protein>
    <recommendedName>
        <fullName evidence="4">homocysteine desulfhydrase</fullName>
        <ecNumber evidence="4">4.4.1.2</ecNumber>
    </recommendedName>
    <alternativeName>
        <fullName evidence="5">Homocysteine desulfhydrase</fullName>
    </alternativeName>
</protein>
<evidence type="ECO:0000256" key="4">
    <source>
        <dbReference type="ARBA" id="ARBA00047175"/>
    </source>
</evidence>
<dbReference type="PANTHER" id="PTHR11808">
    <property type="entry name" value="TRANS-SULFURATION ENZYME FAMILY MEMBER"/>
    <property type="match status" value="1"/>
</dbReference>
<reference evidence="10 11" key="1">
    <citation type="submission" date="2015-07" db="EMBL/GenBank/DDBJ databases">
        <title>Whole genome sequence of Herpetosiphon geysericola DSM 7119.</title>
        <authorList>
            <person name="Hemp J."/>
            <person name="Ward L.M."/>
            <person name="Pace L.A."/>
            <person name="Fischer W.W."/>
        </authorList>
    </citation>
    <scope>NUCLEOTIDE SEQUENCE [LARGE SCALE GENOMIC DNA]</scope>
    <source>
        <strain evidence="10 11">DSM 7119</strain>
    </source>
</reference>
<dbReference type="GO" id="GO:0019346">
    <property type="term" value="P:transsulfuration"/>
    <property type="evidence" value="ECO:0007669"/>
    <property type="project" value="InterPro"/>
</dbReference>
<dbReference type="GO" id="GO:0047982">
    <property type="term" value="F:homocysteine desulfhydrase activity"/>
    <property type="evidence" value="ECO:0007669"/>
    <property type="project" value="UniProtKB-EC"/>
</dbReference>
<dbReference type="Pfam" id="PF01053">
    <property type="entry name" value="Cys_Met_Meta_PP"/>
    <property type="match status" value="1"/>
</dbReference>
<dbReference type="Gene3D" id="3.40.640.10">
    <property type="entry name" value="Type I PLP-dependent aspartate aminotransferase-like (Major domain)"/>
    <property type="match status" value="1"/>
</dbReference>
<dbReference type="InterPro" id="IPR015424">
    <property type="entry name" value="PyrdxlP-dep_Trfase"/>
</dbReference>
<sequence>MKPETLLIHAGRSIDAATSAVTPPIHMASTFERAADGSLPHGFLYTRFGNPTRQSLEQALAALEGGVEAAAFASGSAATAAVLQHLAPGQRLLLPRDCYNGTANLARQVFAHLDTQFVDMTDLAAVQAALEPAPALVWLETPSNPSLRLTDLAAVSDLAHAAGALVVCDNTWATPLGQRPFDLGVDLVLHSTTKYLGGHSDVLGGALITKIATPWWQKIKQIHVLAGAVPSPFECWLILRGMQSLAYRLQGHCANALAVAEWLEQHSKVQVVHYPGLKSHPQFALAQRQMLLMGGMVSFEVVGGAAEALAVAAQVQLWTRATSLGGPESLIEHRATLEGPDSPTAPALLRLSVGLEHRDDLIADLAQALAVL</sequence>
<dbReference type="STRING" id="70996.SE18_16820"/>
<comment type="cofactor">
    <cofactor evidence="1 9">
        <name>pyridoxal 5'-phosphate</name>
        <dbReference type="ChEBI" id="CHEBI:597326"/>
    </cofactor>
</comment>
<accession>A0A0P6Y8J1</accession>
<comment type="catalytic activity">
    <reaction evidence="7">
        <text>L-methionine + H2O = methanethiol + 2-oxobutanoate + NH4(+)</text>
        <dbReference type="Rhea" id="RHEA:23800"/>
        <dbReference type="ChEBI" id="CHEBI:15377"/>
        <dbReference type="ChEBI" id="CHEBI:16007"/>
        <dbReference type="ChEBI" id="CHEBI:16763"/>
        <dbReference type="ChEBI" id="CHEBI:28938"/>
        <dbReference type="ChEBI" id="CHEBI:57844"/>
        <dbReference type="EC" id="4.4.1.11"/>
    </reaction>
    <physiologicalReaction direction="left-to-right" evidence="7">
        <dbReference type="Rhea" id="RHEA:23801"/>
    </physiologicalReaction>
</comment>
<dbReference type="FunFam" id="3.40.640.10:FF:000046">
    <property type="entry name" value="Cystathionine gamma-lyase"/>
    <property type="match status" value="1"/>
</dbReference>
<dbReference type="InterPro" id="IPR054542">
    <property type="entry name" value="Cys_met_metab_PP"/>
</dbReference>
<dbReference type="SUPFAM" id="SSF53383">
    <property type="entry name" value="PLP-dependent transferases"/>
    <property type="match status" value="1"/>
</dbReference>
<comment type="catalytic activity">
    <reaction evidence="6">
        <text>L-homocysteine + H2O = 2-oxobutanoate + hydrogen sulfide + NH4(+) + H(+)</text>
        <dbReference type="Rhea" id="RHEA:14501"/>
        <dbReference type="ChEBI" id="CHEBI:15377"/>
        <dbReference type="ChEBI" id="CHEBI:15378"/>
        <dbReference type="ChEBI" id="CHEBI:16763"/>
        <dbReference type="ChEBI" id="CHEBI:28938"/>
        <dbReference type="ChEBI" id="CHEBI:29919"/>
        <dbReference type="ChEBI" id="CHEBI:58199"/>
        <dbReference type="EC" id="4.4.1.2"/>
    </reaction>
    <physiologicalReaction direction="left-to-right" evidence="6">
        <dbReference type="Rhea" id="RHEA:14502"/>
    </physiologicalReaction>
</comment>
<proteinExistence type="inferred from homology"/>
<dbReference type="Proteomes" id="UP000050277">
    <property type="component" value="Unassembled WGS sequence"/>
</dbReference>
<evidence type="ECO:0000256" key="5">
    <source>
        <dbReference type="ARBA" id="ARBA00047199"/>
    </source>
</evidence>
<evidence type="ECO:0000256" key="8">
    <source>
        <dbReference type="PIRSR" id="PIRSR001434-2"/>
    </source>
</evidence>
<dbReference type="CDD" id="cd00614">
    <property type="entry name" value="CGS_like"/>
    <property type="match status" value="1"/>
</dbReference>
<name>A0A0P6Y8J1_9CHLR</name>
<dbReference type="Gene3D" id="3.90.1150.10">
    <property type="entry name" value="Aspartate Aminotransferase, domain 1"/>
    <property type="match status" value="1"/>
</dbReference>
<dbReference type="OrthoDB" id="9780685at2"/>
<evidence type="ECO:0000256" key="6">
    <source>
        <dbReference type="ARBA" id="ARBA00048780"/>
    </source>
</evidence>
<dbReference type="RefSeq" id="WP_054535620.1">
    <property type="nucleotide sequence ID" value="NZ_LGKP01000025.1"/>
</dbReference>
<dbReference type="PANTHER" id="PTHR11808:SF15">
    <property type="entry name" value="CYSTATHIONINE GAMMA-LYASE"/>
    <property type="match status" value="1"/>
</dbReference>
<dbReference type="InterPro" id="IPR000277">
    <property type="entry name" value="Cys/Met-Metab_PyrdxlP-dep_enz"/>
</dbReference>
<evidence type="ECO:0000313" key="11">
    <source>
        <dbReference type="Proteomes" id="UP000050277"/>
    </source>
</evidence>
<dbReference type="GO" id="GO:0004123">
    <property type="term" value="F:cystathionine gamma-lyase activity"/>
    <property type="evidence" value="ECO:0007669"/>
    <property type="project" value="TreeGrafter"/>
</dbReference>
<dbReference type="AlphaFoldDB" id="A0A0P6Y8J1"/>
<keyword evidence="11" id="KW-1185">Reference proteome</keyword>
<dbReference type="InterPro" id="IPR015421">
    <property type="entry name" value="PyrdxlP-dep_Trfase_major"/>
</dbReference>
<comment type="caution">
    <text evidence="10">The sequence shown here is derived from an EMBL/GenBank/DDBJ whole genome shotgun (WGS) entry which is preliminary data.</text>
</comment>
<organism evidence="10 11">
    <name type="scientific">Herpetosiphon geysericola</name>
    <dbReference type="NCBI Taxonomy" id="70996"/>
    <lineage>
        <taxon>Bacteria</taxon>
        <taxon>Bacillati</taxon>
        <taxon>Chloroflexota</taxon>
        <taxon>Chloroflexia</taxon>
        <taxon>Herpetosiphonales</taxon>
        <taxon>Herpetosiphonaceae</taxon>
        <taxon>Herpetosiphon</taxon>
    </lineage>
</organism>